<feature type="domain" description="Bacterial CdiA-CT RNAse A" evidence="1">
    <location>
        <begin position="174"/>
        <end position="286"/>
    </location>
</feature>
<dbReference type="InterPro" id="IPR041436">
    <property type="entry name" value="RNAse_A_bac"/>
</dbReference>
<proteinExistence type="predicted"/>
<dbReference type="RefSeq" id="WP_049583192.1">
    <property type="nucleotide sequence ID" value="NZ_CAWQXX010000021.1"/>
</dbReference>
<dbReference type="CDD" id="cd20684">
    <property type="entry name" value="CdiA-CT_Yk_RNaseA-like"/>
    <property type="match status" value="1"/>
</dbReference>
<evidence type="ECO:0000259" key="1">
    <source>
        <dbReference type="Pfam" id="PF18431"/>
    </source>
</evidence>
<protein>
    <recommendedName>
        <fullName evidence="1">Bacterial CdiA-CT RNAse A domain-containing protein</fullName>
    </recommendedName>
</protein>
<evidence type="ECO:0000313" key="3">
    <source>
        <dbReference type="Proteomes" id="UP000183223"/>
    </source>
</evidence>
<reference evidence="3" key="1">
    <citation type="submission" date="2016-10" db="EMBL/GenBank/DDBJ databases">
        <authorList>
            <person name="Varghese N."/>
            <person name="Submissions S."/>
        </authorList>
    </citation>
    <scope>NUCLEOTIDE SEQUENCE [LARGE SCALE GENOMIC DNA]</scope>
    <source>
        <strain evidence="3">ATCC 29999</strain>
    </source>
</reference>
<evidence type="ECO:0000313" key="2">
    <source>
        <dbReference type="EMBL" id="SCZ69055.1"/>
    </source>
</evidence>
<dbReference type="Proteomes" id="UP000183223">
    <property type="component" value="Unassembled WGS sequence"/>
</dbReference>
<sequence>MNNAAYLTDTPVDSESENGLRIVLSPVQLAAILSDNTITEEETWSNRILGGASLAAGVVELIGAGALCLAPDPSTLTKAACVIIGAHSLDVMNASASQIITGRETSTETYQEAVNLAKEFGADDYTASEIGLTVDIAVPLSFASIAGAVRVASVRVGRIKLIEHESPTGLKPGGHTLLKHVGLSEQELRARFLISKTMKESSCFYDIKIAEKVISNTIKNNQAKITNWTKYAFGGSRLTIDDVSKVPVGIGITKGVEGVDQLYKVRVVLYYSEFNGKPYYILTAFPKY</sequence>
<keyword evidence="3" id="KW-1185">Reference proteome</keyword>
<dbReference type="STRING" id="29488.KS18_06460"/>
<gene>
    <name evidence="2" type="ORF">SAMN02982990_03122</name>
</gene>
<dbReference type="OrthoDB" id="6832592at2"/>
<dbReference type="EMBL" id="FMWJ01000016">
    <property type="protein sequence ID" value="SCZ69055.1"/>
    <property type="molecule type" value="Genomic_DNA"/>
</dbReference>
<dbReference type="AlphaFoldDB" id="A0A1G5R4M9"/>
<dbReference type="GeneID" id="45656197"/>
<organism evidence="2 3">
    <name type="scientific">Photorhabdus luminescens</name>
    <name type="common">Xenorhabdus luminescens</name>
    <dbReference type="NCBI Taxonomy" id="29488"/>
    <lineage>
        <taxon>Bacteria</taxon>
        <taxon>Pseudomonadati</taxon>
        <taxon>Pseudomonadota</taxon>
        <taxon>Gammaproteobacteria</taxon>
        <taxon>Enterobacterales</taxon>
        <taxon>Morganellaceae</taxon>
        <taxon>Photorhabdus</taxon>
    </lineage>
</organism>
<dbReference type="Pfam" id="PF18431">
    <property type="entry name" value="RNAse_A_bac"/>
    <property type="match status" value="1"/>
</dbReference>
<accession>A0A1G5R4M9</accession>
<name>A0A1G5R4M9_PHOLU</name>